<proteinExistence type="predicted"/>
<feature type="region of interest" description="Disordered" evidence="1">
    <location>
        <begin position="1"/>
        <end position="22"/>
    </location>
</feature>
<dbReference type="AlphaFoldDB" id="A3K7S8"/>
<keyword evidence="4" id="KW-1185">Reference proteome</keyword>
<name>A3K7S8_SAGS3</name>
<feature type="compositionally biased region" description="Basic and acidic residues" evidence="1">
    <location>
        <begin position="1"/>
        <end position="15"/>
    </location>
</feature>
<feature type="domain" description="SnoaL-like" evidence="2">
    <location>
        <begin position="72"/>
        <end position="161"/>
    </location>
</feature>
<sequence>MLNAIKDRVHERPSEVGETPATAAGGLTRAGFLRLLGTGLFAGGAGLSATGLFAQTSSDTAPVTDIDKVYDAWQDRFNAGDLDGLIALYAEDVTYINPDGAEWIGKAATKADYAELLALKPRIEIGDRIHVVHQDIGLSTNHWTLELTDPEGKVQTLTGGGIEVLRDFGDAGWQFIIDDASRSAS</sequence>
<dbReference type="EMBL" id="AAYA01000013">
    <property type="protein sequence ID" value="EBA06700.1"/>
    <property type="molecule type" value="Genomic_DNA"/>
</dbReference>
<dbReference type="Pfam" id="PF12680">
    <property type="entry name" value="SnoaL_2"/>
    <property type="match status" value="1"/>
</dbReference>
<evidence type="ECO:0000313" key="3">
    <source>
        <dbReference type="EMBL" id="EBA06700.1"/>
    </source>
</evidence>
<gene>
    <name evidence="3" type="ORF">SSE37_02395</name>
</gene>
<dbReference type="OrthoDB" id="674363at2"/>
<protein>
    <recommendedName>
        <fullName evidence="2">SnoaL-like domain-containing protein</fullName>
    </recommendedName>
</protein>
<dbReference type="RefSeq" id="WP_005861862.1">
    <property type="nucleotide sequence ID" value="NZ_AAYA01000013.1"/>
</dbReference>
<evidence type="ECO:0000259" key="2">
    <source>
        <dbReference type="Pfam" id="PF12680"/>
    </source>
</evidence>
<dbReference type="Gene3D" id="3.10.450.50">
    <property type="match status" value="1"/>
</dbReference>
<evidence type="ECO:0000313" key="4">
    <source>
        <dbReference type="Proteomes" id="UP000005713"/>
    </source>
</evidence>
<reference evidence="3 4" key="1">
    <citation type="submission" date="2006-06" db="EMBL/GenBank/DDBJ databases">
        <authorList>
            <person name="Moran M.A."/>
            <person name="Ferriera S."/>
            <person name="Johnson J."/>
            <person name="Kravitz S."/>
            <person name="Beeson K."/>
            <person name="Sutton G."/>
            <person name="Rogers Y.-H."/>
            <person name="Friedman R."/>
            <person name="Frazier M."/>
            <person name="Venter J.C."/>
        </authorList>
    </citation>
    <scope>NUCLEOTIDE SEQUENCE [LARGE SCALE GENOMIC DNA]</scope>
    <source>
        <strain evidence="3 4">E-37</strain>
    </source>
</reference>
<evidence type="ECO:0000256" key="1">
    <source>
        <dbReference type="SAM" id="MobiDB-lite"/>
    </source>
</evidence>
<dbReference type="SUPFAM" id="SSF54427">
    <property type="entry name" value="NTF2-like"/>
    <property type="match status" value="1"/>
</dbReference>
<comment type="caution">
    <text evidence="3">The sequence shown here is derived from an EMBL/GenBank/DDBJ whole genome shotgun (WGS) entry which is preliminary data.</text>
</comment>
<accession>A3K7S8</accession>
<dbReference type="eggNOG" id="COG4319">
    <property type="taxonomic scope" value="Bacteria"/>
</dbReference>
<organism evidence="3 4">
    <name type="scientific">Sagittula stellata (strain ATCC 700073 / DSM 11524 / E-37)</name>
    <dbReference type="NCBI Taxonomy" id="388399"/>
    <lineage>
        <taxon>Bacteria</taxon>
        <taxon>Pseudomonadati</taxon>
        <taxon>Pseudomonadota</taxon>
        <taxon>Alphaproteobacteria</taxon>
        <taxon>Rhodobacterales</taxon>
        <taxon>Roseobacteraceae</taxon>
        <taxon>Sagittula</taxon>
    </lineage>
</organism>
<dbReference type="Proteomes" id="UP000005713">
    <property type="component" value="Unassembled WGS sequence"/>
</dbReference>
<dbReference type="InterPro" id="IPR032710">
    <property type="entry name" value="NTF2-like_dom_sf"/>
</dbReference>
<dbReference type="InterPro" id="IPR037401">
    <property type="entry name" value="SnoaL-like"/>
</dbReference>